<reference evidence="1" key="2">
    <citation type="submission" date="2023-05" db="EMBL/GenBank/DDBJ databases">
        <authorList>
            <consortium name="Lawrence Berkeley National Laboratory"/>
            <person name="Steindorff A."/>
            <person name="Hensen N."/>
            <person name="Bonometti L."/>
            <person name="Westerberg I."/>
            <person name="Brannstrom I.O."/>
            <person name="Guillou S."/>
            <person name="Cros-Aarteil S."/>
            <person name="Calhoun S."/>
            <person name="Haridas S."/>
            <person name="Kuo A."/>
            <person name="Mondo S."/>
            <person name="Pangilinan J."/>
            <person name="Riley R."/>
            <person name="Labutti K."/>
            <person name="Andreopoulos B."/>
            <person name="Lipzen A."/>
            <person name="Chen C."/>
            <person name="Yanf M."/>
            <person name="Daum C."/>
            <person name="Ng V."/>
            <person name="Clum A."/>
            <person name="Ohm R."/>
            <person name="Martin F."/>
            <person name="Silar P."/>
            <person name="Natvig D."/>
            <person name="Lalanne C."/>
            <person name="Gautier V."/>
            <person name="Ament-Velasquez S.L."/>
            <person name="Kruys A."/>
            <person name="Hutchinson M.I."/>
            <person name="Powell A.J."/>
            <person name="Barry K."/>
            <person name="Miller A.N."/>
            <person name="Grigoriev I.V."/>
            <person name="Debuchy R."/>
            <person name="Gladieux P."/>
            <person name="Thoren M.H."/>
            <person name="Johannesson H."/>
        </authorList>
    </citation>
    <scope>NUCLEOTIDE SEQUENCE</scope>
    <source>
        <strain evidence="1">CBS 538.74</strain>
    </source>
</reference>
<dbReference type="AlphaFoldDB" id="A0AAN6VBV0"/>
<comment type="caution">
    <text evidence="1">The sequence shown here is derived from an EMBL/GenBank/DDBJ whole genome shotgun (WGS) entry which is preliminary data.</text>
</comment>
<proteinExistence type="predicted"/>
<name>A0AAN6VBV0_9PEZI</name>
<accession>A0AAN6VBV0</accession>
<evidence type="ECO:0000313" key="1">
    <source>
        <dbReference type="EMBL" id="KAK4148578.1"/>
    </source>
</evidence>
<dbReference type="Proteomes" id="UP001302745">
    <property type="component" value="Unassembled WGS sequence"/>
</dbReference>
<dbReference type="SUPFAM" id="SSF81382">
    <property type="entry name" value="Skp1 dimerisation domain-like"/>
    <property type="match status" value="1"/>
</dbReference>
<dbReference type="GO" id="GO:0006511">
    <property type="term" value="P:ubiquitin-dependent protein catabolic process"/>
    <property type="evidence" value="ECO:0007669"/>
    <property type="project" value="InterPro"/>
</dbReference>
<keyword evidence="2" id="KW-1185">Reference proteome</keyword>
<dbReference type="Gene3D" id="3.30.710.10">
    <property type="entry name" value="Potassium Channel Kv1.1, Chain A"/>
    <property type="match status" value="1"/>
</dbReference>
<dbReference type="InterPro" id="IPR011333">
    <property type="entry name" value="SKP1/BTB/POZ_sf"/>
</dbReference>
<dbReference type="EMBL" id="MU857318">
    <property type="protein sequence ID" value="KAK4148578.1"/>
    <property type="molecule type" value="Genomic_DNA"/>
</dbReference>
<reference evidence="1" key="1">
    <citation type="journal article" date="2023" name="Mol. Phylogenet. Evol.">
        <title>Genome-scale phylogeny and comparative genomics of the fungal order Sordariales.</title>
        <authorList>
            <person name="Hensen N."/>
            <person name="Bonometti L."/>
            <person name="Westerberg I."/>
            <person name="Brannstrom I.O."/>
            <person name="Guillou S."/>
            <person name="Cros-Aarteil S."/>
            <person name="Calhoun S."/>
            <person name="Haridas S."/>
            <person name="Kuo A."/>
            <person name="Mondo S."/>
            <person name="Pangilinan J."/>
            <person name="Riley R."/>
            <person name="LaButti K."/>
            <person name="Andreopoulos B."/>
            <person name="Lipzen A."/>
            <person name="Chen C."/>
            <person name="Yan M."/>
            <person name="Daum C."/>
            <person name="Ng V."/>
            <person name="Clum A."/>
            <person name="Steindorff A."/>
            <person name="Ohm R.A."/>
            <person name="Martin F."/>
            <person name="Silar P."/>
            <person name="Natvig D.O."/>
            <person name="Lalanne C."/>
            <person name="Gautier V."/>
            <person name="Ament-Velasquez S.L."/>
            <person name="Kruys A."/>
            <person name="Hutchinson M.I."/>
            <person name="Powell A.J."/>
            <person name="Barry K."/>
            <person name="Miller A.N."/>
            <person name="Grigoriev I.V."/>
            <person name="Debuchy R."/>
            <person name="Gladieux P."/>
            <person name="Hiltunen Thoren M."/>
            <person name="Johannesson H."/>
        </authorList>
    </citation>
    <scope>NUCLEOTIDE SEQUENCE</scope>
    <source>
        <strain evidence="1">CBS 538.74</strain>
    </source>
</reference>
<dbReference type="InterPro" id="IPR036296">
    <property type="entry name" value="SKP1-like_dim_sf"/>
</dbReference>
<gene>
    <name evidence="1" type="ORF">C8A00DRAFT_38843</name>
</gene>
<protein>
    <submittedName>
        <fullName evidence="1">Uncharacterized protein</fullName>
    </submittedName>
</protein>
<evidence type="ECO:0000313" key="2">
    <source>
        <dbReference type="Proteomes" id="UP001302745"/>
    </source>
</evidence>
<sequence>MTPIQVRNIYTRGIRVFPVDHPAAEQCSLFRDMLKDFDDNVLNKQVIHLDIKIKDETLATIIKAMEDQAKRHLAEAARGLLPGAPTSSTHNTYGASLFEILVGCDYLDFPPLYNAACQFVAGRMRNLDREGLVDALGLRDRFDAIRCKALEEEAAWFGFCSRPDDYSDDSDGCPDGSNGPPTTWKFRTFADLPPTIQTDIFRYMVRVAATRRGGGLPPVVKAYVFTNYARPSSHEQSASPRYARGGSKLSVYLDPSTTKRHPLERFLYLCEASRSVAIPELALFVQVNHTIDEIPFLHLSRERDPGILSLEPSQQSPLFDGALPEFILSTTCNLSYQVDATDLLAVLSRTFGPSVRRINVFSQLQSAIVPDFWIQLPRTGRLAVWSMFSPGVSFEEVGLYLFPDLPRLPGSEGVKRPGEVGEFPQSSARAFDPPGAGRWEEGVRYFSRGQSVSVNAFLRERLMEPAHSGWHLDGWLGHTLGGVAEVAKEHFPHLEYISLLYRLS</sequence>
<organism evidence="1 2">
    <name type="scientific">Chaetomidium leptoderma</name>
    <dbReference type="NCBI Taxonomy" id="669021"/>
    <lineage>
        <taxon>Eukaryota</taxon>
        <taxon>Fungi</taxon>
        <taxon>Dikarya</taxon>
        <taxon>Ascomycota</taxon>
        <taxon>Pezizomycotina</taxon>
        <taxon>Sordariomycetes</taxon>
        <taxon>Sordariomycetidae</taxon>
        <taxon>Sordariales</taxon>
        <taxon>Chaetomiaceae</taxon>
        <taxon>Chaetomidium</taxon>
    </lineage>
</organism>